<feature type="region of interest" description="Disordered" evidence="1">
    <location>
        <begin position="115"/>
        <end position="172"/>
    </location>
</feature>
<proteinExistence type="predicted"/>
<gene>
    <name evidence="2" type="ORF">AAHA92_11457</name>
</gene>
<feature type="compositionally biased region" description="Basic residues" evidence="1">
    <location>
        <begin position="135"/>
        <end position="144"/>
    </location>
</feature>
<dbReference type="AlphaFoldDB" id="A0ABD1HH30"/>
<evidence type="ECO:0000313" key="3">
    <source>
        <dbReference type="Proteomes" id="UP001567538"/>
    </source>
</evidence>
<name>A0ABD1HH30_SALDI</name>
<comment type="caution">
    <text evidence="2">The sequence shown here is derived from an EMBL/GenBank/DDBJ whole genome shotgun (WGS) entry which is preliminary data.</text>
</comment>
<dbReference type="Proteomes" id="UP001567538">
    <property type="component" value="Unassembled WGS sequence"/>
</dbReference>
<feature type="compositionally biased region" description="Basic and acidic residues" evidence="1">
    <location>
        <begin position="145"/>
        <end position="158"/>
    </location>
</feature>
<protein>
    <submittedName>
        <fullName evidence="2">Protein FAR1-RELATED SEQUENCE 4-like</fullName>
    </submittedName>
</protein>
<evidence type="ECO:0000313" key="2">
    <source>
        <dbReference type="EMBL" id="KAL1555756.1"/>
    </source>
</evidence>
<feature type="compositionally biased region" description="Polar residues" evidence="1">
    <location>
        <begin position="161"/>
        <end position="172"/>
    </location>
</feature>
<reference evidence="2 3" key="1">
    <citation type="submission" date="2024-06" db="EMBL/GenBank/DDBJ databases">
        <title>A chromosome level genome sequence of Diviner's sage (Salvia divinorum).</title>
        <authorList>
            <person name="Ford S.A."/>
            <person name="Ro D.-K."/>
            <person name="Ness R.W."/>
            <person name="Phillips M.A."/>
        </authorList>
    </citation>
    <scope>NUCLEOTIDE SEQUENCE [LARGE SCALE GENOMIC DNA]</scope>
    <source>
        <strain evidence="2">SAF-2024a</strain>
        <tissue evidence="2">Leaf</tissue>
    </source>
</reference>
<accession>A0ABD1HH30</accession>
<sequence length="172" mass="19319">MSANLIPEKYFGRRWLKSSLLKAAHGLPSEEQQPFEHLDEKQEVKKRLYSNFYRLVQKSEGSKDHLSLLSAGLYDLEEHIFGNGAAPSVIEKKKMVEDFYKMPVPDVIDVHPPDVVSTKGSGSDRVSRRETAIKKANKPLRRCGKCHELGHHDSRNCGRDNGNTSTASTSQA</sequence>
<dbReference type="EMBL" id="JBEAFC010000005">
    <property type="protein sequence ID" value="KAL1555756.1"/>
    <property type="molecule type" value="Genomic_DNA"/>
</dbReference>
<organism evidence="2 3">
    <name type="scientific">Salvia divinorum</name>
    <name type="common">Maria pastora</name>
    <name type="synonym">Diviner's sage</name>
    <dbReference type="NCBI Taxonomy" id="28513"/>
    <lineage>
        <taxon>Eukaryota</taxon>
        <taxon>Viridiplantae</taxon>
        <taxon>Streptophyta</taxon>
        <taxon>Embryophyta</taxon>
        <taxon>Tracheophyta</taxon>
        <taxon>Spermatophyta</taxon>
        <taxon>Magnoliopsida</taxon>
        <taxon>eudicotyledons</taxon>
        <taxon>Gunneridae</taxon>
        <taxon>Pentapetalae</taxon>
        <taxon>asterids</taxon>
        <taxon>lamiids</taxon>
        <taxon>Lamiales</taxon>
        <taxon>Lamiaceae</taxon>
        <taxon>Nepetoideae</taxon>
        <taxon>Mentheae</taxon>
        <taxon>Salviinae</taxon>
        <taxon>Salvia</taxon>
        <taxon>Salvia subgen. Calosphace</taxon>
    </lineage>
</organism>
<evidence type="ECO:0000256" key="1">
    <source>
        <dbReference type="SAM" id="MobiDB-lite"/>
    </source>
</evidence>
<keyword evidence="3" id="KW-1185">Reference proteome</keyword>